<dbReference type="PROSITE" id="PS50005">
    <property type="entry name" value="TPR"/>
    <property type="match status" value="3"/>
</dbReference>
<dbReference type="InterPro" id="IPR019734">
    <property type="entry name" value="TPR_rpt"/>
</dbReference>
<accession>A0A381VMS4</accession>
<evidence type="ECO:0000256" key="2">
    <source>
        <dbReference type="ARBA" id="ARBA00022803"/>
    </source>
</evidence>
<protein>
    <recommendedName>
        <fullName evidence="4">Tetratricopeptide repeat protein</fullName>
    </recommendedName>
</protein>
<dbReference type="PANTHER" id="PTHR44858:SF1">
    <property type="entry name" value="UDP-N-ACETYLGLUCOSAMINE--PEPTIDE N-ACETYLGLUCOSAMINYLTRANSFERASE SPINDLY-RELATED"/>
    <property type="match status" value="1"/>
</dbReference>
<proteinExistence type="predicted"/>
<name>A0A381VMS4_9ZZZZ</name>
<dbReference type="Pfam" id="PF13432">
    <property type="entry name" value="TPR_16"/>
    <property type="match status" value="4"/>
</dbReference>
<dbReference type="EMBL" id="UINC01009276">
    <property type="protein sequence ID" value="SVA41629.1"/>
    <property type="molecule type" value="Genomic_DNA"/>
</dbReference>
<gene>
    <name evidence="3" type="ORF">METZ01_LOCUS94483</name>
</gene>
<evidence type="ECO:0000313" key="3">
    <source>
        <dbReference type="EMBL" id="SVA41629.1"/>
    </source>
</evidence>
<dbReference type="SUPFAM" id="SSF48452">
    <property type="entry name" value="TPR-like"/>
    <property type="match status" value="4"/>
</dbReference>
<keyword evidence="1" id="KW-0677">Repeat</keyword>
<dbReference type="Pfam" id="PF14559">
    <property type="entry name" value="TPR_19"/>
    <property type="match status" value="1"/>
</dbReference>
<reference evidence="3" key="1">
    <citation type="submission" date="2018-05" db="EMBL/GenBank/DDBJ databases">
        <authorList>
            <person name="Lanie J.A."/>
            <person name="Ng W.-L."/>
            <person name="Kazmierczak K.M."/>
            <person name="Andrzejewski T.M."/>
            <person name="Davidsen T.M."/>
            <person name="Wayne K.J."/>
            <person name="Tettelin H."/>
            <person name="Glass J.I."/>
            <person name="Rusch D."/>
            <person name="Podicherti R."/>
            <person name="Tsui H.-C.T."/>
            <person name="Winkler M.E."/>
        </authorList>
    </citation>
    <scope>NUCLEOTIDE SEQUENCE</scope>
</reference>
<evidence type="ECO:0000256" key="1">
    <source>
        <dbReference type="ARBA" id="ARBA00022737"/>
    </source>
</evidence>
<dbReference type="AlphaFoldDB" id="A0A381VMS4"/>
<organism evidence="3">
    <name type="scientific">marine metagenome</name>
    <dbReference type="NCBI Taxonomy" id="408172"/>
    <lineage>
        <taxon>unclassified sequences</taxon>
        <taxon>metagenomes</taxon>
        <taxon>ecological metagenomes</taxon>
    </lineage>
</organism>
<dbReference type="Gene3D" id="1.25.40.10">
    <property type="entry name" value="Tetratricopeptide repeat domain"/>
    <property type="match status" value="6"/>
</dbReference>
<evidence type="ECO:0008006" key="4">
    <source>
        <dbReference type="Google" id="ProtNLM"/>
    </source>
</evidence>
<dbReference type="PANTHER" id="PTHR44858">
    <property type="entry name" value="TETRATRICOPEPTIDE REPEAT PROTEIN 6"/>
    <property type="match status" value="1"/>
</dbReference>
<dbReference type="InterPro" id="IPR050498">
    <property type="entry name" value="Ycf3"/>
</dbReference>
<sequence length="548" mass="62768">VGLLVGGSEAVQWLYQTWEIRNTAKDYAEVGSEIFYKENNPQVAKSLLDEAIALNPDNSRYRFFEAYIDGMGTVRNLLNLDRPYTKEELDQTHQALGKALFLERQSPEKPEAQILRGQIYAVLEDYDRARQSLLEAIDKAERLKKEEPNVFEKSIIDSSVYLGDLTGLPKFKSFIMTTFNVEESAEDMDSHLSFAHVRLALVENQVGSADKAIAYLDKALEYDPESKWAYLWQGVFASERKHWLDARAFYDLALQKDSRFDLAYYNKGWTFLRSKPKDYNSARDMFQTAISLNPDYKEAYYGLGMVYGYQNKYQVAHEYLSRAIEIDNMFLNGWKWRAIVNDELGEFDAALKDFSQAIGLDPSNDDLYVRRARVLTKQGEYEAALHDLLLAKDFNSNNYRIPYYTGKVYAALDQYENAVAEFGGAIELRKGYSEAYAARASVWHRAGNLIEARHDYDSAVQNASYRPERMLVKRAKYFMVEGDLELALADYRLAREGNPRYSTAWLGEAQAAMELKDNSSALSAINEYLKLKPQSEKALEMKKTLTGG</sequence>
<dbReference type="SMART" id="SM00028">
    <property type="entry name" value="TPR"/>
    <property type="match status" value="11"/>
</dbReference>
<dbReference type="InterPro" id="IPR011990">
    <property type="entry name" value="TPR-like_helical_dom_sf"/>
</dbReference>
<feature type="non-terminal residue" evidence="3">
    <location>
        <position position="1"/>
    </location>
</feature>
<keyword evidence="2" id="KW-0802">TPR repeat</keyword>